<dbReference type="Pfam" id="PF03952">
    <property type="entry name" value="Enolase_N"/>
    <property type="match status" value="1"/>
</dbReference>
<dbReference type="SMART" id="SM01192">
    <property type="entry name" value="Enolase_C"/>
    <property type="match status" value="1"/>
</dbReference>
<dbReference type="SUPFAM" id="SSF54826">
    <property type="entry name" value="Enolase N-terminal domain-like"/>
    <property type="match status" value="1"/>
</dbReference>
<dbReference type="SUPFAM" id="SSF51604">
    <property type="entry name" value="Enolase C-terminal domain-like"/>
    <property type="match status" value="1"/>
</dbReference>
<dbReference type="SMART" id="SM01193">
    <property type="entry name" value="Enolase_N"/>
    <property type="match status" value="1"/>
</dbReference>
<dbReference type="EC" id="4.2.1.11" evidence="3"/>
<dbReference type="SFLD" id="SFLDS00001">
    <property type="entry name" value="Enolase"/>
    <property type="match status" value="1"/>
</dbReference>
<dbReference type="GO" id="GO:0000287">
    <property type="term" value="F:magnesium ion binding"/>
    <property type="evidence" value="ECO:0007669"/>
    <property type="project" value="InterPro"/>
</dbReference>
<dbReference type="InterPro" id="IPR020810">
    <property type="entry name" value="Enolase_C"/>
</dbReference>
<dbReference type="InterPro" id="IPR029017">
    <property type="entry name" value="Enolase-like_N"/>
</dbReference>
<evidence type="ECO:0000256" key="4">
    <source>
        <dbReference type="ARBA" id="ARBA00022842"/>
    </source>
</evidence>
<dbReference type="AlphaFoldDB" id="A0A6J6L3S7"/>
<comment type="similarity">
    <text evidence="2">Belongs to the enolase family.</text>
</comment>
<evidence type="ECO:0000256" key="5">
    <source>
        <dbReference type="ARBA" id="ARBA00023152"/>
    </source>
</evidence>
<dbReference type="Gene3D" id="3.30.390.10">
    <property type="entry name" value="Enolase-like, N-terminal domain"/>
    <property type="match status" value="1"/>
</dbReference>
<dbReference type="Gene3D" id="3.20.20.120">
    <property type="entry name" value="Enolase-like C-terminal domain"/>
    <property type="match status" value="1"/>
</dbReference>
<name>A0A6J6L3S7_9ZZZZ</name>
<keyword evidence="6" id="KW-0456">Lyase</keyword>
<evidence type="ECO:0000259" key="7">
    <source>
        <dbReference type="SMART" id="SM01192"/>
    </source>
</evidence>
<evidence type="ECO:0000256" key="2">
    <source>
        <dbReference type="ARBA" id="ARBA00009604"/>
    </source>
</evidence>
<dbReference type="Pfam" id="PF00113">
    <property type="entry name" value="Enolase_C"/>
    <property type="match status" value="1"/>
</dbReference>
<evidence type="ECO:0000256" key="3">
    <source>
        <dbReference type="ARBA" id="ARBA00012058"/>
    </source>
</evidence>
<dbReference type="PANTHER" id="PTHR11902">
    <property type="entry name" value="ENOLASE"/>
    <property type="match status" value="1"/>
</dbReference>
<dbReference type="EMBL" id="CAEZWO010000033">
    <property type="protein sequence ID" value="CAB4656677.1"/>
    <property type="molecule type" value="Genomic_DNA"/>
</dbReference>
<feature type="domain" description="Enolase N-terminal" evidence="8">
    <location>
        <begin position="5"/>
        <end position="138"/>
    </location>
</feature>
<organism evidence="9">
    <name type="scientific">freshwater metagenome</name>
    <dbReference type="NCBI Taxonomy" id="449393"/>
    <lineage>
        <taxon>unclassified sequences</taxon>
        <taxon>metagenomes</taxon>
        <taxon>ecological metagenomes</taxon>
    </lineage>
</organism>
<sequence>MTTSITGLMGIQMLDSRGRPTVCARMTLSDGSVHKATVPSGASTGRHEAHELRDAQGAYSEKFFQGSSVYQAINNINTQIAPLLIARQPRFQEADDAMTELDATTRHENLGANATLAVSIVTAIAQAHAGQQSLARLFQPTGSLTMPMPMVNILSGGAHAKGALDIQDVLIIANGAESVTQALSWVVAIRESAAKLGASRGFVTNLVADEGGLGIAFSSSDEACAFVVECIEAVGLTPGRDVSLALDIAATQFFDQGNYISRSTGKVYSSRQWHDQLIQLLSNQPIISIEDPFAEDDWQSWSYFLANLPRPIQVVGDDLFTTNSGRLNKGITEKSANSILIKPNQNGLLSNTLEVLKEAKESHFTTVVSARSGESEDSWLSDLALGWGAGQIKVGSTHGSERTAKWNRLLEIDATEETNFSKPF</sequence>
<dbReference type="SFLD" id="SFLDG00178">
    <property type="entry name" value="enolase"/>
    <property type="match status" value="1"/>
</dbReference>
<gene>
    <name evidence="9" type="ORF">UFOPK2254_00473</name>
</gene>
<feature type="domain" description="Enolase C-terminal TIM barrel" evidence="7">
    <location>
        <begin position="143"/>
        <end position="422"/>
    </location>
</feature>
<evidence type="ECO:0000313" key="9">
    <source>
        <dbReference type="EMBL" id="CAB4656677.1"/>
    </source>
</evidence>
<dbReference type="UniPathway" id="UPA00109">
    <property type="reaction ID" value="UER00187"/>
</dbReference>
<comment type="pathway">
    <text evidence="1">Carbohydrate degradation; glycolysis; pyruvate from D-glyceraldehyde 3-phosphate: step 4/5.</text>
</comment>
<dbReference type="GO" id="GO:0004634">
    <property type="term" value="F:phosphopyruvate hydratase activity"/>
    <property type="evidence" value="ECO:0007669"/>
    <property type="project" value="UniProtKB-EC"/>
</dbReference>
<dbReference type="GO" id="GO:0006096">
    <property type="term" value="P:glycolytic process"/>
    <property type="evidence" value="ECO:0007669"/>
    <property type="project" value="UniProtKB-UniPathway"/>
</dbReference>
<keyword evidence="5" id="KW-0324">Glycolysis</keyword>
<dbReference type="GO" id="GO:0000015">
    <property type="term" value="C:phosphopyruvate hydratase complex"/>
    <property type="evidence" value="ECO:0007669"/>
    <property type="project" value="InterPro"/>
</dbReference>
<accession>A0A6J6L3S7</accession>
<dbReference type="PANTHER" id="PTHR11902:SF1">
    <property type="entry name" value="ENOLASE"/>
    <property type="match status" value="1"/>
</dbReference>
<dbReference type="InterPro" id="IPR000941">
    <property type="entry name" value="Enolase"/>
</dbReference>
<dbReference type="InterPro" id="IPR020811">
    <property type="entry name" value="Enolase_N"/>
</dbReference>
<evidence type="ECO:0000259" key="8">
    <source>
        <dbReference type="SMART" id="SM01193"/>
    </source>
</evidence>
<dbReference type="HAMAP" id="MF_00318">
    <property type="entry name" value="Enolase"/>
    <property type="match status" value="1"/>
</dbReference>
<dbReference type="SFLD" id="SFLDF00002">
    <property type="entry name" value="enolase"/>
    <property type="match status" value="1"/>
</dbReference>
<reference evidence="9" key="1">
    <citation type="submission" date="2020-05" db="EMBL/GenBank/DDBJ databases">
        <authorList>
            <person name="Chiriac C."/>
            <person name="Salcher M."/>
            <person name="Ghai R."/>
            <person name="Kavagutti S V."/>
        </authorList>
    </citation>
    <scope>NUCLEOTIDE SEQUENCE</scope>
</reference>
<protein>
    <recommendedName>
        <fullName evidence="3">phosphopyruvate hydratase</fullName>
        <ecNumber evidence="3">4.2.1.11</ecNumber>
    </recommendedName>
</protein>
<evidence type="ECO:0000256" key="6">
    <source>
        <dbReference type="ARBA" id="ARBA00023239"/>
    </source>
</evidence>
<proteinExistence type="inferred from homology"/>
<evidence type="ECO:0000256" key="1">
    <source>
        <dbReference type="ARBA" id="ARBA00005031"/>
    </source>
</evidence>
<dbReference type="PIRSF" id="PIRSF001400">
    <property type="entry name" value="Enolase"/>
    <property type="match status" value="1"/>
</dbReference>
<dbReference type="PRINTS" id="PR00148">
    <property type="entry name" value="ENOLASE"/>
</dbReference>
<keyword evidence="4" id="KW-0460">Magnesium</keyword>
<dbReference type="InterPro" id="IPR036849">
    <property type="entry name" value="Enolase-like_C_sf"/>
</dbReference>